<protein>
    <submittedName>
        <fullName evidence="6">LacI family transcriptional regulator</fullName>
    </submittedName>
</protein>
<dbReference type="Gene3D" id="1.10.260.40">
    <property type="entry name" value="lambda repressor-like DNA-binding domains"/>
    <property type="match status" value="1"/>
</dbReference>
<dbReference type="PANTHER" id="PTHR30146:SF109">
    <property type="entry name" value="HTH-TYPE TRANSCRIPTIONAL REGULATOR GALS"/>
    <property type="match status" value="1"/>
</dbReference>
<keyword evidence="7" id="KW-1185">Reference proteome</keyword>
<dbReference type="Pfam" id="PF13377">
    <property type="entry name" value="Peripla_BP_3"/>
    <property type="match status" value="1"/>
</dbReference>
<keyword evidence="2" id="KW-0238">DNA-binding</keyword>
<accession>A0A917D1H9</accession>
<organism evidence="6 7">
    <name type="scientific">Paenibacillus abyssi</name>
    <dbReference type="NCBI Taxonomy" id="1340531"/>
    <lineage>
        <taxon>Bacteria</taxon>
        <taxon>Bacillati</taxon>
        <taxon>Bacillota</taxon>
        <taxon>Bacilli</taxon>
        <taxon>Bacillales</taxon>
        <taxon>Paenibacillaceae</taxon>
        <taxon>Paenibacillus</taxon>
    </lineage>
</organism>
<evidence type="ECO:0000256" key="2">
    <source>
        <dbReference type="ARBA" id="ARBA00023125"/>
    </source>
</evidence>
<comment type="caution">
    <text evidence="6">The sequence shown here is derived from an EMBL/GenBank/DDBJ whole genome shotgun (WGS) entry which is preliminary data.</text>
</comment>
<evidence type="ECO:0000313" key="7">
    <source>
        <dbReference type="Proteomes" id="UP000644756"/>
    </source>
</evidence>
<dbReference type="Pfam" id="PF00356">
    <property type="entry name" value="LacI"/>
    <property type="match status" value="1"/>
</dbReference>
<dbReference type="GO" id="GO:0000976">
    <property type="term" value="F:transcription cis-regulatory region binding"/>
    <property type="evidence" value="ECO:0007669"/>
    <property type="project" value="TreeGrafter"/>
</dbReference>
<dbReference type="PROSITE" id="PS00356">
    <property type="entry name" value="HTH_LACI_1"/>
    <property type="match status" value="1"/>
</dbReference>
<dbReference type="PANTHER" id="PTHR30146">
    <property type="entry name" value="LACI-RELATED TRANSCRIPTIONAL REPRESSOR"/>
    <property type="match status" value="1"/>
</dbReference>
<evidence type="ECO:0000313" key="6">
    <source>
        <dbReference type="EMBL" id="GGG03131.1"/>
    </source>
</evidence>
<dbReference type="InterPro" id="IPR046335">
    <property type="entry name" value="LacI/GalR-like_sensor"/>
</dbReference>
<dbReference type="InterPro" id="IPR000843">
    <property type="entry name" value="HTH_LacI"/>
</dbReference>
<dbReference type="PROSITE" id="PS50943">
    <property type="entry name" value="HTH_CROC1"/>
    <property type="match status" value="1"/>
</dbReference>
<evidence type="ECO:0000259" key="5">
    <source>
        <dbReference type="PROSITE" id="PS50943"/>
    </source>
</evidence>
<dbReference type="PROSITE" id="PS50932">
    <property type="entry name" value="HTH_LACI_2"/>
    <property type="match status" value="1"/>
</dbReference>
<dbReference type="GO" id="GO:0003700">
    <property type="term" value="F:DNA-binding transcription factor activity"/>
    <property type="evidence" value="ECO:0007669"/>
    <property type="project" value="TreeGrafter"/>
</dbReference>
<dbReference type="Gene3D" id="3.40.50.2300">
    <property type="match status" value="2"/>
</dbReference>
<dbReference type="SUPFAM" id="SSF53822">
    <property type="entry name" value="Periplasmic binding protein-like I"/>
    <property type="match status" value="1"/>
</dbReference>
<dbReference type="SMART" id="SM00354">
    <property type="entry name" value="HTH_LACI"/>
    <property type="match status" value="1"/>
</dbReference>
<dbReference type="EMBL" id="BMGR01000006">
    <property type="protein sequence ID" value="GGG03131.1"/>
    <property type="molecule type" value="Genomic_DNA"/>
</dbReference>
<dbReference type="RefSeq" id="WP_188530957.1">
    <property type="nucleotide sequence ID" value="NZ_BMGR01000006.1"/>
</dbReference>
<keyword evidence="1" id="KW-0805">Transcription regulation</keyword>
<dbReference type="CDD" id="cd01392">
    <property type="entry name" value="HTH_LacI"/>
    <property type="match status" value="1"/>
</dbReference>
<feature type="domain" description="HTH cro/C1-type" evidence="5">
    <location>
        <begin position="3"/>
        <end position="35"/>
    </location>
</feature>
<reference evidence="6" key="1">
    <citation type="journal article" date="2014" name="Int. J. Syst. Evol. Microbiol.">
        <title>Complete genome sequence of Corynebacterium casei LMG S-19264T (=DSM 44701T), isolated from a smear-ripened cheese.</title>
        <authorList>
            <consortium name="US DOE Joint Genome Institute (JGI-PGF)"/>
            <person name="Walter F."/>
            <person name="Albersmeier A."/>
            <person name="Kalinowski J."/>
            <person name="Ruckert C."/>
        </authorList>
    </citation>
    <scope>NUCLEOTIDE SEQUENCE</scope>
    <source>
        <strain evidence="6">CGMCC 1.12987</strain>
    </source>
</reference>
<reference evidence="6" key="2">
    <citation type="submission" date="2020-09" db="EMBL/GenBank/DDBJ databases">
        <authorList>
            <person name="Sun Q."/>
            <person name="Zhou Y."/>
        </authorList>
    </citation>
    <scope>NUCLEOTIDE SEQUENCE</scope>
    <source>
        <strain evidence="6">CGMCC 1.12987</strain>
    </source>
</reference>
<dbReference type="AlphaFoldDB" id="A0A917D1H9"/>
<name>A0A917D1H9_9BACL</name>
<dbReference type="InterPro" id="IPR001387">
    <property type="entry name" value="Cro/C1-type_HTH"/>
</dbReference>
<keyword evidence="3" id="KW-0804">Transcription</keyword>
<evidence type="ECO:0000256" key="3">
    <source>
        <dbReference type="ARBA" id="ARBA00023163"/>
    </source>
</evidence>
<dbReference type="Proteomes" id="UP000644756">
    <property type="component" value="Unassembled WGS sequence"/>
</dbReference>
<dbReference type="SUPFAM" id="SSF47413">
    <property type="entry name" value="lambda repressor-like DNA-binding domains"/>
    <property type="match status" value="1"/>
</dbReference>
<dbReference type="PRINTS" id="PR00036">
    <property type="entry name" value="HTHLACI"/>
</dbReference>
<feature type="domain" description="HTH lacI-type" evidence="4">
    <location>
        <begin position="5"/>
        <end position="59"/>
    </location>
</feature>
<gene>
    <name evidence="6" type="ORF">GCM10010916_20250</name>
</gene>
<sequence>MGKKLTINDIARLAGVSRQTISRVLNEKEEVSEATRKQVLRVIEEHGFQPSLQARSMVTRKTNTVALLLPDIKNPFFAEIVCGIERTLREKQMNVFLFTTDEDLEREVSFINLAQNYNVDGMILCSPRLDDANLRKLIPNISPVVLLNRDLEADGAASVMVGAQHGGYTATKHLIEQGHTRIGIIVGPPLARSSVKRLEGYKKALEEHGLSIDPELIVTVETPNEGIHRLTQHLIKNKVTGITTYNDISAAYVIQACTEMNMNVPGDISVIGFDGVILSQVMNPSLTTMALPLFEMGETIANTLIKMIKGTEPYERLTNIYPLLKKGNSTRVK</sequence>
<proteinExistence type="predicted"/>
<dbReference type="InterPro" id="IPR028082">
    <property type="entry name" value="Peripla_BP_I"/>
</dbReference>
<evidence type="ECO:0000256" key="1">
    <source>
        <dbReference type="ARBA" id="ARBA00023015"/>
    </source>
</evidence>
<evidence type="ECO:0000259" key="4">
    <source>
        <dbReference type="PROSITE" id="PS50932"/>
    </source>
</evidence>
<dbReference type="InterPro" id="IPR010982">
    <property type="entry name" value="Lambda_DNA-bd_dom_sf"/>
</dbReference>